<name>A0A9P7F7D4_9AGAM</name>
<dbReference type="OrthoDB" id="2633214at2759"/>
<dbReference type="GeneID" id="64696013"/>
<evidence type="ECO:0000256" key="1">
    <source>
        <dbReference type="SAM" id="MobiDB-lite"/>
    </source>
</evidence>
<dbReference type="EMBL" id="JABBWM010000030">
    <property type="protein sequence ID" value="KAG2107638.1"/>
    <property type="molecule type" value="Genomic_DNA"/>
</dbReference>
<reference evidence="2" key="1">
    <citation type="journal article" date="2020" name="New Phytol.">
        <title>Comparative genomics reveals dynamic genome evolution in host specialist ectomycorrhizal fungi.</title>
        <authorList>
            <person name="Lofgren L.A."/>
            <person name="Nguyen N.H."/>
            <person name="Vilgalys R."/>
            <person name="Ruytinx J."/>
            <person name="Liao H.L."/>
            <person name="Branco S."/>
            <person name="Kuo A."/>
            <person name="LaButti K."/>
            <person name="Lipzen A."/>
            <person name="Andreopoulos W."/>
            <person name="Pangilinan J."/>
            <person name="Riley R."/>
            <person name="Hundley H."/>
            <person name="Na H."/>
            <person name="Barry K."/>
            <person name="Grigoriev I.V."/>
            <person name="Stajich J.E."/>
            <person name="Kennedy P.G."/>
        </authorList>
    </citation>
    <scope>NUCLEOTIDE SEQUENCE</scope>
    <source>
        <strain evidence="2">FC423</strain>
    </source>
</reference>
<sequence>MSFDAAQHRAHLKDFPEYITAGNLKNNYMWQTQKYGRLLMQKSTRQPLNIIMVGCVEAYRFNCGPAGTCFKLDVAGLEKSKQQFHLGKPAEELFAEDFMRAVTVLEKLQTATAKTKEKKNLIVKEYDETMVRFMHRLFKKREKPILQPKKFGTYLEDLENPSELEQQEDCEMVDEETDLWPVPPHLAKELERIKYNFITNPLPIYKDEEFVGPAAVEKCMSEALVEVTFNLEHYAIFKQNEPVHDTFDADILQVNILKDGDDTPLSAFKLHDVHEGPVKLQKKRSLVMSAEEPAAKKTKKNDDGNATTSQKGKQKEV</sequence>
<dbReference type="RefSeq" id="XP_041292369.1">
    <property type="nucleotide sequence ID" value="XM_041433754.1"/>
</dbReference>
<comment type="caution">
    <text evidence="2">The sequence shown here is derived from an EMBL/GenBank/DDBJ whole genome shotgun (WGS) entry which is preliminary data.</text>
</comment>
<organism evidence="2 3">
    <name type="scientific">Suillus discolor</name>
    <dbReference type="NCBI Taxonomy" id="1912936"/>
    <lineage>
        <taxon>Eukaryota</taxon>
        <taxon>Fungi</taxon>
        <taxon>Dikarya</taxon>
        <taxon>Basidiomycota</taxon>
        <taxon>Agaricomycotina</taxon>
        <taxon>Agaricomycetes</taxon>
        <taxon>Agaricomycetidae</taxon>
        <taxon>Boletales</taxon>
        <taxon>Suillineae</taxon>
        <taxon>Suillaceae</taxon>
        <taxon>Suillus</taxon>
    </lineage>
</organism>
<feature type="region of interest" description="Disordered" evidence="1">
    <location>
        <begin position="279"/>
        <end position="317"/>
    </location>
</feature>
<protein>
    <submittedName>
        <fullName evidence="2">Uncharacterized protein</fullName>
    </submittedName>
</protein>
<dbReference type="AlphaFoldDB" id="A0A9P7F7D4"/>
<gene>
    <name evidence="2" type="ORF">F5147DRAFT_653172</name>
</gene>
<evidence type="ECO:0000313" key="2">
    <source>
        <dbReference type="EMBL" id="KAG2107638.1"/>
    </source>
</evidence>
<evidence type="ECO:0000313" key="3">
    <source>
        <dbReference type="Proteomes" id="UP000823399"/>
    </source>
</evidence>
<keyword evidence="3" id="KW-1185">Reference proteome</keyword>
<accession>A0A9P7F7D4</accession>
<dbReference type="Proteomes" id="UP000823399">
    <property type="component" value="Unassembled WGS sequence"/>
</dbReference>
<proteinExistence type="predicted"/>